<protein>
    <submittedName>
        <fullName evidence="1">5964_t:CDS:1</fullName>
    </submittedName>
</protein>
<proteinExistence type="predicted"/>
<comment type="caution">
    <text evidence="1">The sequence shown here is derived from an EMBL/GenBank/DDBJ whole genome shotgun (WGS) entry which is preliminary data.</text>
</comment>
<organism evidence="1 2">
    <name type="scientific">Gigaspora margarita</name>
    <dbReference type="NCBI Taxonomy" id="4874"/>
    <lineage>
        <taxon>Eukaryota</taxon>
        <taxon>Fungi</taxon>
        <taxon>Fungi incertae sedis</taxon>
        <taxon>Mucoromycota</taxon>
        <taxon>Glomeromycotina</taxon>
        <taxon>Glomeromycetes</taxon>
        <taxon>Diversisporales</taxon>
        <taxon>Gigasporaceae</taxon>
        <taxon>Gigaspora</taxon>
    </lineage>
</organism>
<dbReference type="EMBL" id="CAJVQB010000257">
    <property type="protein sequence ID" value="CAG8478188.1"/>
    <property type="molecule type" value="Genomic_DNA"/>
</dbReference>
<dbReference type="Proteomes" id="UP000789901">
    <property type="component" value="Unassembled WGS sequence"/>
</dbReference>
<reference evidence="1 2" key="1">
    <citation type="submission" date="2021-06" db="EMBL/GenBank/DDBJ databases">
        <authorList>
            <person name="Kallberg Y."/>
            <person name="Tangrot J."/>
            <person name="Rosling A."/>
        </authorList>
    </citation>
    <scope>NUCLEOTIDE SEQUENCE [LARGE SCALE GENOMIC DNA]</scope>
    <source>
        <strain evidence="1 2">120-4 pot B 10/14</strain>
    </source>
</reference>
<evidence type="ECO:0000313" key="2">
    <source>
        <dbReference type="Proteomes" id="UP000789901"/>
    </source>
</evidence>
<evidence type="ECO:0000313" key="1">
    <source>
        <dbReference type="EMBL" id="CAG8478188.1"/>
    </source>
</evidence>
<accession>A0ABM8VYE2</accession>
<keyword evidence="2" id="KW-1185">Reference proteome</keyword>
<name>A0ABM8VYE2_GIGMA</name>
<sequence>MLVNLKESHLIHQNYTSPYPYYEPIFDNNLFIPISTSAPSLSPLLLVRNSTYATYTQASGRRSTYTSASKDDKGNYSGRQTISSATASEEIRTIEYNQFIDLNVLNRNIHKAWWGILERWLFLKERFDTYKRSTTDHKFFTLDEDKELSEFLGINLLKKKHTGGSNTKIKKTKKETANKDIKEVPKGKEIGSEPKEQTHTIDSFTESKGGVDIGKLKEEINKGSIKELFEKENNVNLKKITGNIYERILEEHYTENQTTEAIISQTKDKEFSEYLITLNKNNQCKAEIALMVFTKKEEQLLKET</sequence>
<gene>
    <name evidence="1" type="ORF">GMARGA_LOCUS1105</name>
</gene>